<feature type="transmembrane region" description="Helical" evidence="1">
    <location>
        <begin position="163"/>
        <end position="183"/>
    </location>
</feature>
<dbReference type="OrthoDB" id="1376015at2"/>
<protein>
    <recommendedName>
        <fullName evidence="4">Phosphoglycerol transferase MdoB</fullName>
    </recommendedName>
</protein>
<keyword evidence="1" id="KW-1133">Transmembrane helix</keyword>
<dbReference type="InterPro" id="IPR017850">
    <property type="entry name" value="Alkaline_phosphatase_core_sf"/>
</dbReference>
<dbReference type="SUPFAM" id="SSF53649">
    <property type="entry name" value="Alkaline phosphatase-like"/>
    <property type="match status" value="1"/>
</dbReference>
<evidence type="ECO:0000313" key="2">
    <source>
        <dbReference type="EMBL" id="SDO91072.1"/>
    </source>
</evidence>
<name>A0A1H0NED2_9PSEU</name>
<dbReference type="Gene3D" id="3.40.720.10">
    <property type="entry name" value="Alkaline Phosphatase, subunit A"/>
    <property type="match status" value="1"/>
</dbReference>
<dbReference type="STRING" id="504798.SAMN05421871_102371"/>
<organism evidence="2 3">
    <name type="scientific">Actinokineospora alba</name>
    <dbReference type="NCBI Taxonomy" id="504798"/>
    <lineage>
        <taxon>Bacteria</taxon>
        <taxon>Bacillati</taxon>
        <taxon>Actinomycetota</taxon>
        <taxon>Actinomycetes</taxon>
        <taxon>Pseudonocardiales</taxon>
        <taxon>Pseudonocardiaceae</taxon>
        <taxon>Actinokineospora</taxon>
    </lineage>
</organism>
<feature type="transmembrane region" description="Helical" evidence="1">
    <location>
        <begin position="48"/>
        <end position="66"/>
    </location>
</feature>
<dbReference type="Proteomes" id="UP000199651">
    <property type="component" value="Unassembled WGS sequence"/>
</dbReference>
<evidence type="ECO:0000256" key="1">
    <source>
        <dbReference type="SAM" id="Phobius"/>
    </source>
</evidence>
<keyword evidence="1" id="KW-0472">Membrane</keyword>
<reference evidence="3" key="1">
    <citation type="submission" date="2016-10" db="EMBL/GenBank/DDBJ databases">
        <authorList>
            <person name="Varghese N."/>
            <person name="Submissions S."/>
        </authorList>
    </citation>
    <scope>NUCLEOTIDE SEQUENCE [LARGE SCALE GENOMIC DNA]</scope>
    <source>
        <strain evidence="3">IBRC-M 10655</strain>
    </source>
</reference>
<proteinExistence type="predicted"/>
<feature type="transmembrane region" description="Helical" evidence="1">
    <location>
        <begin position="18"/>
        <end position="36"/>
    </location>
</feature>
<dbReference type="AlphaFoldDB" id="A0A1H0NED2"/>
<dbReference type="EMBL" id="FNJB01000005">
    <property type="protein sequence ID" value="SDO91072.1"/>
    <property type="molecule type" value="Genomic_DNA"/>
</dbReference>
<dbReference type="RefSeq" id="WP_091375134.1">
    <property type="nucleotide sequence ID" value="NZ_FNDV01000002.1"/>
</dbReference>
<keyword evidence="3" id="KW-1185">Reference proteome</keyword>
<accession>A0A1H0NED2</accession>
<evidence type="ECO:0000313" key="3">
    <source>
        <dbReference type="Proteomes" id="UP000199651"/>
    </source>
</evidence>
<sequence length="550" mass="59040">MELFAPLRRFGRGRVRRIAAGGATALACVFVLFALLAPSDLDRLSPLAFLRVPAEGLLGVVLFLVLPTRARRGVAVLVGVGLGVLTVVKIMDMGFDAVLHRPFDLVLDWPLLGPAVGYLDATAGPGGAIAAVVGAVVLALALLVLTTLSALRLTRLVAQHRLGSARAVAVLSVVWITAAIPGARIDPDAPIASGSAAAFALDHARQVRAGLLDQDKFAAEAVVDRFRDTPGAELLTALRGKDVIVAFVESYGRDAVEDPELAPQVGAVLDEGTRRLGVAGYGARSAFLTSPTTGGGSWLAQATLLSGLWIDNQQRYRTLVSGDRLTLGAAFERARWRSVGVVPGITYAWPEGAFFGYRSIQTAGDLGYHGPRFSYSTMPDQFTLEAFERSERAKADHEPVMAVIPLVSSHAPWTPTPSLIDWADVGDGSIFKTMHTGDRPAEAIFTGDPTRTRADYRRSIEYSLNTLVSYVETYGDDDLVLVFLGDHQPAKIVTGDNATWDVPITIVTRDPAVLDRVSPWKWDAGLKPGPRAPVWPMNTFRDRFLTAFGP</sequence>
<gene>
    <name evidence="2" type="ORF">SAMN05192558_105321</name>
</gene>
<keyword evidence="1" id="KW-0812">Transmembrane</keyword>
<feature type="transmembrane region" description="Helical" evidence="1">
    <location>
        <begin position="73"/>
        <end position="91"/>
    </location>
</feature>
<feature type="transmembrane region" description="Helical" evidence="1">
    <location>
        <begin position="128"/>
        <end position="151"/>
    </location>
</feature>
<evidence type="ECO:0008006" key="4">
    <source>
        <dbReference type="Google" id="ProtNLM"/>
    </source>
</evidence>